<dbReference type="RefSeq" id="WP_144700067.1">
    <property type="nucleotide sequence ID" value="NZ_VNJJ01000003.1"/>
</dbReference>
<name>A0A559JR66_9BACL</name>
<reference evidence="3 4" key="1">
    <citation type="submission" date="2019-07" db="EMBL/GenBank/DDBJ databases">
        <authorList>
            <person name="Kim J."/>
        </authorList>
    </citation>
    <scope>NUCLEOTIDE SEQUENCE [LARGE SCALE GENOMIC DNA]</scope>
    <source>
        <strain evidence="3 4">G13</strain>
    </source>
</reference>
<protein>
    <submittedName>
        <fullName evidence="3">Uncharacterized protein</fullName>
    </submittedName>
</protein>
<keyword evidence="4" id="KW-1185">Reference proteome</keyword>
<dbReference type="Proteomes" id="UP000316330">
    <property type="component" value="Unassembled WGS sequence"/>
</dbReference>
<sequence>MDEKELFEQLRSGPLSRNGFDDALRRKINENLDHPRRGLRRPPFLRFGMIGASFVLAVAVVAGVWSWRGTVGEEADKSTLPTEQASATASATNEREINPIPHSAVVIGLRKDDAQGTRSTYRTVVVAPENNQLQLIGTGPGIWMPYKQNFWHIEATEDPMGKGDQRLVARKSGKKKENEGELTEPAMLRKTEKLLYAGDHYVTILQTTNVNDNGKPVEASRVLTNLLPTISFENRVRNANAVEEGNVTLAEALKTGDSGLAYDQWAVVRENNEWVAKENGPIKGKFDARDIYDWPTVNVRFANTDIVKDNPPVLSEADIKRIEPDAIDAFTSQDEDIALFVTRSSLKVLSYQLPENERQSVVVGIEPGESVVMVQWAIQENYVKNWINWSRGWFAPSAK</sequence>
<comment type="caution">
    <text evidence="3">The sequence shown here is derived from an EMBL/GenBank/DDBJ whole genome shotgun (WGS) entry which is preliminary data.</text>
</comment>
<proteinExistence type="predicted"/>
<evidence type="ECO:0000256" key="1">
    <source>
        <dbReference type="SAM" id="MobiDB-lite"/>
    </source>
</evidence>
<accession>A0A559JR66</accession>
<evidence type="ECO:0000256" key="2">
    <source>
        <dbReference type="SAM" id="Phobius"/>
    </source>
</evidence>
<feature type="region of interest" description="Disordered" evidence="1">
    <location>
        <begin position="73"/>
        <end position="94"/>
    </location>
</feature>
<dbReference type="EMBL" id="VNJJ01000003">
    <property type="protein sequence ID" value="TVY02363.1"/>
    <property type="molecule type" value="Genomic_DNA"/>
</dbReference>
<feature type="transmembrane region" description="Helical" evidence="2">
    <location>
        <begin position="44"/>
        <end position="67"/>
    </location>
</feature>
<gene>
    <name evidence="3" type="ORF">FPZ45_08020</name>
</gene>
<organism evidence="3 4">
    <name type="scientific">Cohnella terricola</name>
    <dbReference type="NCBI Taxonomy" id="1289167"/>
    <lineage>
        <taxon>Bacteria</taxon>
        <taxon>Bacillati</taxon>
        <taxon>Bacillota</taxon>
        <taxon>Bacilli</taxon>
        <taxon>Bacillales</taxon>
        <taxon>Paenibacillaceae</taxon>
        <taxon>Cohnella</taxon>
    </lineage>
</organism>
<keyword evidence="2" id="KW-0472">Membrane</keyword>
<keyword evidence="2" id="KW-0812">Transmembrane</keyword>
<feature type="compositionally biased region" description="Polar residues" evidence="1">
    <location>
        <begin position="79"/>
        <end position="92"/>
    </location>
</feature>
<evidence type="ECO:0000313" key="4">
    <source>
        <dbReference type="Proteomes" id="UP000316330"/>
    </source>
</evidence>
<dbReference type="OrthoDB" id="2677224at2"/>
<evidence type="ECO:0000313" key="3">
    <source>
        <dbReference type="EMBL" id="TVY02363.1"/>
    </source>
</evidence>
<keyword evidence="2" id="KW-1133">Transmembrane helix</keyword>
<dbReference type="AlphaFoldDB" id="A0A559JR66"/>